<dbReference type="Proteomes" id="UP000193411">
    <property type="component" value="Unassembled WGS sequence"/>
</dbReference>
<comment type="caution">
    <text evidence="2">The sequence shown here is derived from an EMBL/GenBank/DDBJ whole genome shotgun (WGS) entry which is preliminary data.</text>
</comment>
<reference evidence="2 3" key="1">
    <citation type="submission" date="2016-07" db="EMBL/GenBank/DDBJ databases">
        <title>Pervasive Adenine N6-methylation of Active Genes in Fungi.</title>
        <authorList>
            <consortium name="DOE Joint Genome Institute"/>
            <person name="Mondo S.J."/>
            <person name="Dannebaum R.O."/>
            <person name="Kuo R.C."/>
            <person name="Labutti K."/>
            <person name="Haridas S."/>
            <person name="Kuo A."/>
            <person name="Salamov A."/>
            <person name="Ahrendt S.R."/>
            <person name="Lipzen A."/>
            <person name="Sullivan W."/>
            <person name="Andreopoulos W.B."/>
            <person name="Clum A."/>
            <person name="Lindquist E."/>
            <person name="Daum C."/>
            <person name="Ramamoorthy G.K."/>
            <person name="Gryganskyi A."/>
            <person name="Culley D."/>
            <person name="Magnuson J.K."/>
            <person name="James T.Y."/>
            <person name="O'Malley M.A."/>
            <person name="Stajich J.E."/>
            <person name="Spatafora J.W."/>
            <person name="Visel A."/>
            <person name="Grigoriev I.V."/>
        </authorList>
    </citation>
    <scope>NUCLEOTIDE SEQUENCE [LARGE SCALE GENOMIC DNA]</scope>
    <source>
        <strain evidence="2 3">PL171</strain>
    </source>
</reference>
<protein>
    <submittedName>
        <fullName evidence="2">Uncharacterized protein</fullName>
    </submittedName>
</protein>
<evidence type="ECO:0000313" key="2">
    <source>
        <dbReference type="EMBL" id="ORZ29463.1"/>
    </source>
</evidence>
<name>A0A1Y2H6Y4_9FUNG</name>
<dbReference type="EMBL" id="MCFL01000182">
    <property type="protein sequence ID" value="ORZ29463.1"/>
    <property type="molecule type" value="Genomic_DNA"/>
</dbReference>
<sequence>MPNSSTMTLPSTLTNAAAGSKPSSFPLPWTTSRKSERAARVCHHHPRPTHSCHELSNCVHLPANSPDPGNHSNEAMSSPELPSSVTIRYYPRGGKTLTAFHRYEEQSTRDRIDKHLGNHTHLFQHNLRDLLPRLLNKPRTPLNINWVYVERDGHRKPSVLPADVLDGVRAQASDQFEDKGVPDFDTHASEAVRQEYQPGPHEGAFDGILDPPTQAAVAEKVRHLNVKKASGPTDISGFLWKHAGERAVQALT</sequence>
<evidence type="ECO:0000313" key="3">
    <source>
        <dbReference type="Proteomes" id="UP000193411"/>
    </source>
</evidence>
<keyword evidence="3" id="KW-1185">Reference proteome</keyword>
<feature type="region of interest" description="Disordered" evidence="1">
    <location>
        <begin position="1"/>
        <end position="32"/>
    </location>
</feature>
<organism evidence="2 3">
    <name type="scientific">Catenaria anguillulae PL171</name>
    <dbReference type="NCBI Taxonomy" id="765915"/>
    <lineage>
        <taxon>Eukaryota</taxon>
        <taxon>Fungi</taxon>
        <taxon>Fungi incertae sedis</taxon>
        <taxon>Blastocladiomycota</taxon>
        <taxon>Blastocladiomycetes</taxon>
        <taxon>Blastocladiales</taxon>
        <taxon>Catenariaceae</taxon>
        <taxon>Catenaria</taxon>
    </lineage>
</organism>
<gene>
    <name evidence="2" type="ORF">BCR44DRAFT_1490305</name>
</gene>
<feature type="compositionally biased region" description="Polar residues" evidence="1">
    <location>
        <begin position="1"/>
        <end position="23"/>
    </location>
</feature>
<evidence type="ECO:0000256" key="1">
    <source>
        <dbReference type="SAM" id="MobiDB-lite"/>
    </source>
</evidence>
<feature type="non-terminal residue" evidence="2">
    <location>
        <position position="252"/>
    </location>
</feature>
<dbReference type="AlphaFoldDB" id="A0A1Y2H6Y4"/>
<proteinExistence type="predicted"/>
<accession>A0A1Y2H6Y4</accession>